<reference evidence="2" key="1">
    <citation type="submission" date="2025-08" db="UniProtKB">
        <authorList>
            <consortium name="Ensembl"/>
        </authorList>
    </citation>
    <scope>IDENTIFICATION</scope>
</reference>
<evidence type="ECO:0000313" key="2">
    <source>
        <dbReference type="Ensembl" id="ENSLLEP00000043289.1"/>
    </source>
</evidence>
<keyword evidence="3" id="KW-1185">Reference proteome</keyword>
<dbReference type="InterPro" id="IPR000477">
    <property type="entry name" value="RT_dom"/>
</dbReference>
<dbReference type="PANTHER" id="PTHR21301:SF12">
    <property type="match status" value="1"/>
</dbReference>
<dbReference type="Pfam" id="PF26215">
    <property type="entry name" value="HTH_animal"/>
    <property type="match status" value="1"/>
</dbReference>
<proteinExistence type="predicted"/>
<name>A0A8C5QWJ2_9ANUR</name>
<sequence>MQYYKHTDLKEKSKFFPRSMISAEISTFDKMVTREMEKMKIGKKSNLSKKEREALDELREDDSIIIKPADKGGGIVILSTERYEEESLKILNDTETYIKLRKDPTEDTVTKFHQYLDEGEITGILNDKEHKYLKILHPQRPTFYHLPKVHKNPENPPGRPIISGIDSISSRVSEYIDKLLQPIVLKTKYHLKDTLSAIQELEKISWQEDYILVTCDVKALYSNIPHKEGMESIKKHLEGEVDIPPEQKDFILQGIKLILENNYFSFNKEFYLQKKGTAMGTRFAPSFANLYMSTWEENITENKEENIILYQRYIDDILMIWKGGEEELVTFLNQLNTKDPNIQLESTWDRSTIDYLDLTIFSEGNKLYTKTYFKKVDTNSYIHRDSCHLRRWLEGIPKSQFIRIKRNCSKESDFNIQADRLKTQFSEKGYDERSLESTKNEIALMDRNECLKYKNKITKSLDYTTMPIIFSYSQQDREFRKIIKKFWPILCEDPILQEILPPEPRIICRGVKNLKSKITNSEYTAKRTQNLNNPFKQNTGFFGCGNCISCRSTGNSKRHISTVDNRRGKWKIKDILTCFTPNVIYLLICPCGLKYIGRTTRALGIRIREHVRNIEKGMETHSVPAHFKKSHNCNPRNLQFMAIKKIRNNKRGGDMARKIGQEEMKCVYEFDTLHPAGLNMEFELCHFL</sequence>
<evidence type="ECO:0000313" key="3">
    <source>
        <dbReference type="Proteomes" id="UP000694569"/>
    </source>
</evidence>
<protein>
    <recommendedName>
        <fullName evidence="1">Reverse transcriptase domain-containing protein</fullName>
    </recommendedName>
</protein>
<dbReference type="PANTHER" id="PTHR21301">
    <property type="entry name" value="REVERSE TRANSCRIPTASE"/>
    <property type="match status" value="1"/>
</dbReference>
<dbReference type="PROSITE" id="PS50878">
    <property type="entry name" value="RT_POL"/>
    <property type="match status" value="1"/>
</dbReference>
<reference evidence="2" key="2">
    <citation type="submission" date="2025-09" db="UniProtKB">
        <authorList>
            <consortium name="Ensembl"/>
        </authorList>
    </citation>
    <scope>IDENTIFICATION</scope>
</reference>
<dbReference type="Pfam" id="PF00078">
    <property type="entry name" value="RVT_1"/>
    <property type="match status" value="1"/>
</dbReference>
<dbReference type="Ensembl" id="ENSLLET00000045015.1">
    <property type="protein sequence ID" value="ENSLLEP00000043289.1"/>
    <property type="gene ID" value="ENSLLEG00000027539.1"/>
</dbReference>
<dbReference type="OrthoDB" id="8946688at2759"/>
<dbReference type="AlphaFoldDB" id="A0A8C5QWJ2"/>
<dbReference type="GeneTree" id="ENSGT00840000129931"/>
<accession>A0A8C5QWJ2</accession>
<evidence type="ECO:0000259" key="1">
    <source>
        <dbReference type="PROSITE" id="PS50878"/>
    </source>
</evidence>
<dbReference type="Proteomes" id="UP000694569">
    <property type="component" value="Unplaced"/>
</dbReference>
<dbReference type="InterPro" id="IPR058912">
    <property type="entry name" value="HTH_animal"/>
</dbReference>
<organism evidence="2 3">
    <name type="scientific">Leptobrachium leishanense</name>
    <name type="common">Leishan spiny toad</name>
    <dbReference type="NCBI Taxonomy" id="445787"/>
    <lineage>
        <taxon>Eukaryota</taxon>
        <taxon>Metazoa</taxon>
        <taxon>Chordata</taxon>
        <taxon>Craniata</taxon>
        <taxon>Vertebrata</taxon>
        <taxon>Euteleostomi</taxon>
        <taxon>Amphibia</taxon>
        <taxon>Batrachia</taxon>
        <taxon>Anura</taxon>
        <taxon>Pelobatoidea</taxon>
        <taxon>Megophryidae</taxon>
        <taxon>Leptobrachium</taxon>
    </lineage>
</organism>
<feature type="domain" description="Reverse transcriptase" evidence="1">
    <location>
        <begin position="133"/>
        <end position="373"/>
    </location>
</feature>